<evidence type="ECO:0000313" key="2">
    <source>
        <dbReference type="EMBL" id="MDN4616419.1"/>
    </source>
</evidence>
<name>A0ABT8KG26_9MICO</name>
<dbReference type="Pfam" id="PF05133">
    <property type="entry name" value="SPP1_portal"/>
    <property type="match status" value="1"/>
</dbReference>
<organism evidence="2 3">
    <name type="scientific">Leifsonia williamsii</name>
    <dbReference type="NCBI Taxonomy" id="3035919"/>
    <lineage>
        <taxon>Bacteria</taxon>
        <taxon>Bacillati</taxon>
        <taxon>Actinomycetota</taxon>
        <taxon>Actinomycetes</taxon>
        <taxon>Micrococcales</taxon>
        <taxon>Microbacteriaceae</taxon>
        <taxon>Leifsonia</taxon>
    </lineage>
</organism>
<reference evidence="2" key="1">
    <citation type="submission" date="2023-06" db="EMBL/GenBank/DDBJ databases">
        <title>MT1 and MT2 Draft Genomes of Novel Species.</title>
        <authorList>
            <person name="Venkateswaran K."/>
        </authorList>
    </citation>
    <scope>NUCLEOTIDE SEQUENCE</scope>
    <source>
        <strain evidence="2">F6_8S_P_1B</strain>
    </source>
</reference>
<dbReference type="Proteomes" id="UP001174208">
    <property type="component" value="Unassembled WGS sequence"/>
</dbReference>
<evidence type="ECO:0000256" key="1">
    <source>
        <dbReference type="SAM" id="MobiDB-lite"/>
    </source>
</evidence>
<comment type="caution">
    <text evidence="2">The sequence shown here is derived from an EMBL/GenBank/DDBJ whole genome shotgun (WGS) entry which is preliminary data.</text>
</comment>
<sequence length="469" mass="52013">MAIDVTEINSPGWWIVKGVKKLNARLPRLQRLAGYHDGEPPLPVPVGSGVSDAFKSFQKKSCTNFAELIVGSIRERCAVREIRTAVSDDQVDDVAWQIWKNNGLDVEFADVLENMLALSDAYMIVGLDEDGEVVITGEDPRQVVTFHNPVRQSEVRAAVKVFHDADEKRDYIYLFLPGQRLEDGSQSNARRWVAYRERSAPGKSISFSPSAYVWDEDRGGADGEELNHPVVPVVRFRNRRGIGEFEPHTDVLDRINHKTYNSMVIAAYQAFKQMVIQVDVEDAVDEDGNEIDSIPDNVLTTDPGSWIQLPYNSKVFQTAQADMQGIQSAIKDDIRELAAVTRRPLAMFAPDNESAAGAQANSEGLIFATEDKQIRCTAALVDVMYLAFLTAGDEERANKSKITIDWKPASRYTVTDKANASAQASKTLAKRTIMREIWQFTPEQVAQAEAESSDEALLTEELTGGGNAA</sequence>
<dbReference type="InterPro" id="IPR021145">
    <property type="entry name" value="Portal_protein_SPP1_Gp6-like"/>
</dbReference>
<feature type="region of interest" description="Disordered" evidence="1">
    <location>
        <begin position="449"/>
        <end position="469"/>
    </location>
</feature>
<accession>A0ABT8KG26</accession>
<proteinExistence type="predicted"/>
<gene>
    <name evidence="2" type="ORF">P5G50_18380</name>
</gene>
<dbReference type="RefSeq" id="WP_301209598.1">
    <property type="nucleotide sequence ID" value="NZ_JAROCF010000002.1"/>
</dbReference>
<keyword evidence="3" id="KW-1185">Reference proteome</keyword>
<protein>
    <submittedName>
        <fullName evidence="2">Phage portal protein</fullName>
    </submittedName>
</protein>
<dbReference type="EMBL" id="JAROCF010000002">
    <property type="protein sequence ID" value="MDN4616419.1"/>
    <property type="molecule type" value="Genomic_DNA"/>
</dbReference>
<evidence type="ECO:0000313" key="3">
    <source>
        <dbReference type="Proteomes" id="UP001174208"/>
    </source>
</evidence>